<dbReference type="GO" id="GO:0006270">
    <property type="term" value="P:DNA replication initiation"/>
    <property type="evidence" value="ECO:0007669"/>
    <property type="project" value="TreeGrafter"/>
</dbReference>
<dbReference type="Pfam" id="PF07540">
    <property type="entry name" value="NOC3p"/>
    <property type="match status" value="1"/>
</dbReference>
<keyword evidence="3 5" id="KW-0175">Coiled coil</keyword>
<dbReference type="SUPFAM" id="SSF48371">
    <property type="entry name" value="ARM repeat"/>
    <property type="match status" value="1"/>
</dbReference>
<evidence type="ECO:0000256" key="3">
    <source>
        <dbReference type="ARBA" id="ARBA00023054"/>
    </source>
</evidence>
<feature type="domain" description="CCAAT-binding factor" evidence="7">
    <location>
        <begin position="392"/>
        <end position="545"/>
    </location>
</feature>
<comment type="similarity">
    <text evidence="2">Belongs to the CBF/MAK21 family.</text>
</comment>
<dbReference type="InterPro" id="IPR016024">
    <property type="entry name" value="ARM-type_fold"/>
</dbReference>
<feature type="compositionally biased region" description="Acidic residues" evidence="6">
    <location>
        <begin position="1"/>
        <end position="23"/>
    </location>
</feature>
<comment type="subcellular location">
    <subcellularLocation>
        <location evidence="1">Nucleus</location>
        <location evidence="1">Nucleolus</location>
    </subcellularLocation>
</comment>
<feature type="region of interest" description="Disordered" evidence="6">
    <location>
        <begin position="1"/>
        <end position="30"/>
    </location>
</feature>
<keyword evidence="4" id="KW-0539">Nucleus</keyword>
<dbReference type="GO" id="GO:0003682">
    <property type="term" value="F:chromatin binding"/>
    <property type="evidence" value="ECO:0007669"/>
    <property type="project" value="TreeGrafter"/>
</dbReference>
<dbReference type="InterPro" id="IPR011501">
    <property type="entry name" value="Noc3_N"/>
</dbReference>
<dbReference type="InterPro" id="IPR005612">
    <property type="entry name" value="CCAAT-binding_factor"/>
</dbReference>
<accession>A0A6B2KZ52</accession>
<dbReference type="PANTHER" id="PTHR14428">
    <property type="entry name" value="NUCLEOLAR COMPLEX PROTEIN 3"/>
    <property type="match status" value="1"/>
</dbReference>
<evidence type="ECO:0008006" key="10">
    <source>
        <dbReference type="Google" id="ProtNLM"/>
    </source>
</evidence>
<sequence>MNEEEEDEEKYEEKDEEEDEEETVSGFEELFEKPTKMEDIMDEDLPPELLKAKLYQQRQERIQNVKEQLAHLAAKILEDPEQRIKSIETFREMCSQEKDVTIKKYIILSELAVYKDIIPGYKIRLPSEKDLQVKVSKEVKKLRAYEAFLLQSYQKYLHYLSHIIKRSPKNHFSEDAPPNTLLTVACKCLGTLLLSAPYFNFTANIINTLVPLANAHCQQLAEMAQKTIKELFLSYKSSETVFEVVKKIYTFLKSRSFSSQPELLALYLHLPLTEQLPEGTQIAVGVSPKGRLSKRQKKKDKVEEKLQKDLKEAMAEEDKSYRRSIQTETLKTVFLVYFKILKLPTTSPVLLPAALEGLAKFSHLINVDVLVDLLEMLRNMITSTTLNPISKLHCAITAFQTLKLQGQSLSLDLKTFFNAFFEILFDILPRVATTDNLIPAVLRCFQLMFKETKQLSLERVAAFIQRILMLSLYLTANSAIAFLSIANSLFNQYPKTQLLLDNQYRGSGIFLPDVDDPEHQNALASTAWEFALLQNHAHPVLKHFAKLVVTMSDMEGTPPPLDLYNFYKPVDTNKKTPRSISYCYPPIPEPKVHQLQKNIAKEGKKQENTKKAKNEIVKAWFVRPAYSDTPFLSSLTERYQKIGHLEDAVIQNQFKDFFEDLNSVVVIN</sequence>
<evidence type="ECO:0000256" key="6">
    <source>
        <dbReference type="SAM" id="MobiDB-lite"/>
    </source>
</evidence>
<protein>
    <recommendedName>
        <fullName evidence="10">Nucleolar complex protein 3 homolog</fullName>
    </recommendedName>
</protein>
<dbReference type="GO" id="GO:0005730">
    <property type="term" value="C:nucleolus"/>
    <property type="evidence" value="ECO:0007669"/>
    <property type="project" value="UniProtKB-SubCell"/>
</dbReference>
<proteinExistence type="inferred from homology"/>
<dbReference type="AlphaFoldDB" id="A0A6B2KZ52"/>
<evidence type="ECO:0000256" key="1">
    <source>
        <dbReference type="ARBA" id="ARBA00004604"/>
    </source>
</evidence>
<dbReference type="Pfam" id="PF03914">
    <property type="entry name" value="CBF"/>
    <property type="match status" value="1"/>
</dbReference>
<organism evidence="9">
    <name type="scientific">Arcella intermedia</name>
    <dbReference type="NCBI Taxonomy" id="1963864"/>
    <lineage>
        <taxon>Eukaryota</taxon>
        <taxon>Amoebozoa</taxon>
        <taxon>Tubulinea</taxon>
        <taxon>Elardia</taxon>
        <taxon>Arcellinida</taxon>
        <taxon>Sphaerothecina</taxon>
        <taxon>Arcellidae</taxon>
        <taxon>Arcella</taxon>
    </lineage>
</organism>
<evidence type="ECO:0000256" key="5">
    <source>
        <dbReference type="SAM" id="Coils"/>
    </source>
</evidence>
<evidence type="ECO:0000313" key="9">
    <source>
        <dbReference type="EMBL" id="NDV30033.1"/>
    </source>
</evidence>
<reference evidence="9" key="1">
    <citation type="journal article" date="2020" name="J. Eukaryot. Microbiol.">
        <title>De novo Sequencing, Assembly and Annotation of the Transcriptome for the Free-Living Testate Amoeba Arcella intermedia.</title>
        <authorList>
            <person name="Ribeiro G.M."/>
            <person name="Porfirio-Sousa A.L."/>
            <person name="Maurer-Alcala X.X."/>
            <person name="Katz L.A."/>
            <person name="Lahr D.J.G."/>
        </authorList>
    </citation>
    <scope>NUCLEOTIDE SEQUENCE</scope>
</reference>
<feature type="domain" description="Nucleolar complex-associated protein 3 N-terminal" evidence="8">
    <location>
        <begin position="65"/>
        <end position="156"/>
    </location>
</feature>
<evidence type="ECO:0000256" key="2">
    <source>
        <dbReference type="ARBA" id="ARBA00007797"/>
    </source>
</evidence>
<evidence type="ECO:0000259" key="7">
    <source>
        <dbReference type="Pfam" id="PF03914"/>
    </source>
</evidence>
<feature type="coiled-coil region" evidence="5">
    <location>
        <begin position="292"/>
        <end position="319"/>
    </location>
</feature>
<dbReference type="PANTHER" id="PTHR14428:SF5">
    <property type="entry name" value="NUCLEOLAR COMPLEX PROTEIN 3 HOMOLOG"/>
    <property type="match status" value="1"/>
</dbReference>
<name>A0A6B2KZ52_9EUKA</name>
<dbReference type="InterPro" id="IPR016903">
    <property type="entry name" value="Nucleolar_cplx-assoc_3"/>
</dbReference>
<evidence type="ECO:0000256" key="4">
    <source>
        <dbReference type="ARBA" id="ARBA00023242"/>
    </source>
</evidence>
<evidence type="ECO:0000259" key="8">
    <source>
        <dbReference type="Pfam" id="PF07540"/>
    </source>
</evidence>
<dbReference type="EMBL" id="GIBP01001064">
    <property type="protein sequence ID" value="NDV30033.1"/>
    <property type="molecule type" value="Transcribed_RNA"/>
</dbReference>